<evidence type="ECO:0000313" key="2">
    <source>
        <dbReference type="RefSeq" id="XP_032127939.1"/>
    </source>
</evidence>
<name>A0A6J3HDX1_SAPAP</name>
<reference evidence="2" key="1">
    <citation type="submission" date="2025-08" db="UniProtKB">
        <authorList>
            <consortium name="RefSeq"/>
        </authorList>
    </citation>
    <scope>IDENTIFICATION</scope>
    <source>
        <tissue evidence="2">Blood</tissue>
    </source>
</reference>
<gene>
    <name evidence="2" type="primary">LOC116545512</name>
</gene>
<sequence>MPSAALAQLCHLAHVTGSLARFFLATSLMYLPLRSQHRNKSHTIFIPRNSLQANSRVPMWPDVVAAFCLFLNRVCVCVRARAHAPCGSQSPTVLCRAGAVSLAWSGLLVLLDSTARQSSSSCWGVPRAGQVPPCPSAAPSHVCPPRQCWPQGACCALQPLRPLCWRARETKCGICWVCPGTSRRPDVGPPCLVPPHWKLWAWGCLSTPCCPPVRALWNPHTLGAARPRAVLVCDGGLRAGLQSLAHRLRLQPCSCVPSNEVTAARPCCAGTQKPLARSPGGTFLMCVMEVELRAGPPYRAWCPWCPLESWC</sequence>
<dbReference type="RefSeq" id="XP_032127939.1">
    <property type="nucleotide sequence ID" value="XM_032272048.1"/>
</dbReference>
<dbReference type="AlphaFoldDB" id="A0A6J3HDX1"/>
<accession>A0A6J3HDX1</accession>
<proteinExistence type="predicted"/>
<dbReference type="GeneID" id="116545512"/>
<dbReference type="Proteomes" id="UP000504640">
    <property type="component" value="Unplaced"/>
</dbReference>
<organism evidence="1 2">
    <name type="scientific">Sapajus apella</name>
    <name type="common">Brown-capped capuchin</name>
    <name type="synonym">Cebus apella</name>
    <dbReference type="NCBI Taxonomy" id="9515"/>
    <lineage>
        <taxon>Eukaryota</taxon>
        <taxon>Metazoa</taxon>
        <taxon>Chordata</taxon>
        <taxon>Craniata</taxon>
        <taxon>Vertebrata</taxon>
        <taxon>Euteleostomi</taxon>
        <taxon>Mammalia</taxon>
        <taxon>Eutheria</taxon>
        <taxon>Euarchontoglires</taxon>
        <taxon>Primates</taxon>
        <taxon>Haplorrhini</taxon>
        <taxon>Platyrrhini</taxon>
        <taxon>Cebidae</taxon>
        <taxon>Cebinae</taxon>
        <taxon>Sapajus</taxon>
    </lineage>
</organism>
<keyword evidence="1" id="KW-1185">Reference proteome</keyword>
<evidence type="ECO:0000313" key="1">
    <source>
        <dbReference type="Proteomes" id="UP000504640"/>
    </source>
</evidence>
<protein>
    <submittedName>
        <fullName evidence="2">Uncharacterized protein LOC116545512</fullName>
    </submittedName>
</protein>